<dbReference type="AlphaFoldDB" id="A0A9X4BIT9"/>
<protein>
    <submittedName>
        <fullName evidence="1">Uncharacterized protein</fullName>
    </submittedName>
</protein>
<accession>A0A9X4BIT9</accession>
<comment type="caution">
    <text evidence="1">The sequence shown here is derived from an EMBL/GenBank/DDBJ whole genome shotgun (WGS) entry which is preliminary data.</text>
</comment>
<dbReference type="Proteomes" id="UP001139971">
    <property type="component" value="Unassembled WGS sequence"/>
</dbReference>
<organism evidence="1 2">
    <name type="scientific">Tahibacter soli</name>
    <dbReference type="NCBI Taxonomy" id="2983605"/>
    <lineage>
        <taxon>Bacteria</taxon>
        <taxon>Pseudomonadati</taxon>
        <taxon>Pseudomonadota</taxon>
        <taxon>Gammaproteobacteria</taxon>
        <taxon>Lysobacterales</taxon>
        <taxon>Rhodanobacteraceae</taxon>
        <taxon>Tahibacter</taxon>
    </lineage>
</organism>
<gene>
    <name evidence="1" type="ORF">OD750_008400</name>
</gene>
<dbReference type="EMBL" id="JAOVZO020000011">
    <property type="protein sequence ID" value="MDC8012567.1"/>
    <property type="molecule type" value="Genomic_DNA"/>
</dbReference>
<evidence type="ECO:0000313" key="1">
    <source>
        <dbReference type="EMBL" id="MDC8012567.1"/>
    </source>
</evidence>
<keyword evidence="2" id="KW-1185">Reference proteome</keyword>
<reference evidence="1" key="1">
    <citation type="submission" date="2023-02" db="EMBL/GenBank/DDBJ databases">
        <title>Tahibacter soli sp. nov. isolated from soil.</title>
        <authorList>
            <person name="Baek J.H."/>
            <person name="Lee J.K."/>
            <person name="Choi D.G."/>
            <person name="Jeon C.O."/>
        </authorList>
    </citation>
    <scope>NUCLEOTIDE SEQUENCE</scope>
    <source>
        <strain evidence="1">BL</strain>
    </source>
</reference>
<proteinExistence type="predicted"/>
<name>A0A9X4BIT9_9GAMM</name>
<evidence type="ECO:0000313" key="2">
    <source>
        <dbReference type="Proteomes" id="UP001139971"/>
    </source>
</evidence>
<sequence length="138" mass="15336">MCDPSLREVEKQETKLRSEAETATEQGAQQCDIALSFVHRYAGESGREYVNHWSVAHSPNDHWNRRVEAGAAFFAQLEALALADESAAHDAMRMAVLSPNWSSQGWGEESGFAWQMASAAIVGLRAIRAGWDRFEPVE</sequence>
<dbReference type="RefSeq" id="WP_263541139.1">
    <property type="nucleotide sequence ID" value="NZ_JAOVZO020000011.1"/>
</dbReference>